<dbReference type="Gene3D" id="4.10.1000.10">
    <property type="entry name" value="Zinc finger, CCCH-type"/>
    <property type="match status" value="1"/>
</dbReference>
<dbReference type="OrthoDB" id="444325at2759"/>
<evidence type="ECO:0000256" key="4">
    <source>
        <dbReference type="PROSITE-ProRule" id="PRU00723"/>
    </source>
</evidence>
<dbReference type="GO" id="GO:0000398">
    <property type="term" value="P:mRNA splicing, via spliceosome"/>
    <property type="evidence" value="ECO:0007669"/>
    <property type="project" value="TreeGrafter"/>
</dbReference>
<dbReference type="Pfam" id="PF04677">
    <property type="entry name" value="CwfJ_C_1"/>
    <property type="match status" value="1"/>
</dbReference>
<dbReference type="PROSITE" id="PS50103">
    <property type="entry name" value="ZF_C3H1"/>
    <property type="match status" value="2"/>
</dbReference>
<dbReference type="Pfam" id="PF04676">
    <property type="entry name" value="CwfJ_C_2"/>
    <property type="match status" value="1"/>
</dbReference>
<keyword evidence="2 4" id="KW-0863">Zinc-finger</keyword>
<keyword evidence="6" id="KW-1185">Reference proteome</keyword>
<dbReference type="InterPro" id="IPR036855">
    <property type="entry name" value="Znf_CCCH_sf"/>
</dbReference>
<protein>
    <submittedName>
        <fullName evidence="7">Zinc finger CCCH domain-containing protein 59 isoform X1</fullName>
    </submittedName>
</protein>
<feature type="domain" description="C3H1-type" evidence="5">
    <location>
        <begin position="312"/>
        <end position="340"/>
    </location>
</feature>
<evidence type="ECO:0000256" key="1">
    <source>
        <dbReference type="ARBA" id="ARBA00022723"/>
    </source>
</evidence>
<organism evidence="6 7">
    <name type="scientific">Elaeis guineensis var. tenera</name>
    <name type="common">Oil palm</name>
    <dbReference type="NCBI Taxonomy" id="51953"/>
    <lineage>
        <taxon>Eukaryota</taxon>
        <taxon>Viridiplantae</taxon>
        <taxon>Streptophyta</taxon>
        <taxon>Embryophyta</taxon>
        <taxon>Tracheophyta</taxon>
        <taxon>Spermatophyta</taxon>
        <taxon>Magnoliopsida</taxon>
        <taxon>Liliopsida</taxon>
        <taxon>Arecaceae</taxon>
        <taxon>Arecoideae</taxon>
        <taxon>Cocoseae</taxon>
        <taxon>Elaeidinae</taxon>
        <taxon>Elaeis</taxon>
    </lineage>
</organism>
<keyword evidence="1 4" id="KW-0479">Metal-binding</keyword>
<dbReference type="GO" id="GO:0061632">
    <property type="term" value="F:RNA lariat debranching enzyme activator activity"/>
    <property type="evidence" value="ECO:0007669"/>
    <property type="project" value="TreeGrafter"/>
</dbReference>
<feature type="zinc finger region" description="C3H1-type" evidence="4">
    <location>
        <begin position="312"/>
        <end position="340"/>
    </location>
</feature>
<dbReference type="InterPro" id="IPR036265">
    <property type="entry name" value="HIT-like_sf"/>
</dbReference>
<dbReference type="SMART" id="SM00356">
    <property type="entry name" value="ZnF_C3H1"/>
    <property type="match status" value="2"/>
</dbReference>
<proteinExistence type="predicted"/>
<dbReference type="InterPro" id="IPR006768">
    <property type="entry name" value="Cwf19-like_C_dom-1"/>
</dbReference>
<dbReference type="InterPro" id="IPR040194">
    <property type="entry name" value="Cwf19-like"/>
</dbReference>
<dbReference type="PANTHER" id="PTHR12072">
    <property type="entry name" value="CWF19, CELL CYCLE CONTROL PROTEIN"/>
    <property type="match status" value="1"/>
</dbReference>
<reference evidence="7" key="1">
    <citation type="submission" date="2025-08" db="UniProtKB">
        <authorList>
            <consortium name="RefSeq"/>
        </authorList>
    </citation>
    <scope>IDENTIFICATION</scope>
</reference>
<dbReference type="Gene3D" id="3.30.428.10">
    <property type="entry name" value="HIT-like"/>
    <property type="match status" value="1"/>
</dbReference>
<keyword evidence="3 4" id="KW-0862">Zinc</keyword>
<dbReference type="Proteomes" id="UP000504607">
    <property type="component" value="Chromosome 1"/>
</dbReference>
<dbReference type="GeneID" id="105033366"/>
<dbReference type="SUPFAM" id="SSF90229">
    <property type="entry name" value="CCCH zinc finger"/>
    <property type="match status" value="2"/>
</dbReference>
<dbReference type="GO" id="GO:0071014">
    <property type="term" value="C:post-mRNA release spliceosomal complex"/>
    <property type="evidence" value="ECO:0007669"/>
    <property type="project" value="TreeGrafter"/>
</dbReference>
<gene>
    <name evidence="7" type="primary">LOC105033366</name>
</gene>
<evidence type="ECO:0000259" key="5">
    <source>
        <dbReference type="PROSITE" id="PS50103"/>
    </source>
</evidence>
<dbReference type="AlphaFoldDB" id="A0A6I9QCJ6"/>
<dbReference type="RefSeq" id="XP_073109256.1">
    <property type="nucleotide sequence ID" value="XM_073253155.1"/>
</dbReference>
<dbReference type="InParanoid" id="A0A6I9QCJ6"/>
<evidence type="ECO:0000256" key="3">
    <source>
        <dbReference type="ARBA" id="ARBA00022833"/>
    </source>
</evidence>
<sequence length="613" mass="67872">MATTSTPRILFCGDVLGNLHQLFKRVQTVNKSSGPFDALFCVGQFFPDSADRPDELSDYLDGRVAVPIPTYFTGDYGVGAARFLSAASKLPSNLGFKTDGVQLCSNLYWLKGSGRFSLHGLSVVYLSGRRSQDAGGYGVYTEDDVDALRALAEEPGIVDMFLTNEWPSGVSNGADTSNAPPGVSDPSAYDSIVSELVAEIKPRYHIAGTKGVYYAREPYCNKEAEHVTRFIGLAAVGNKEKQKFIHAISPTPASMMSTAEIRTRPPNTTLSPYMLAEKTSHAREATKRPANSDIDTQYWRFDVSKRQKQGGAGGDKLCFKFTSSGSCSRGEKCNYRHDADARDQYLRNVCFDFLNKGKCERGPDCNFNHSLSEEGASFSQNARSHSDRRSSGKNCWFCLSSPNVESHLVISIGESYYCTLAKGALVQNHVLLVPIEHCPNTLMMPSETDMELAKYKNALNMYYKNQANEVVFFEWIFQHSPHANLQAVPIPLSKASNVQRIFNLAAKKLGFEFAVVNPDDDSSEGRKLLRSQFDGKSSIFYVELPEGTILSHLVDDKEKFPVQFGREVLAGLLSVPERADWKNCKLNKDEEVQIVESFKKGFGDYDPAKGFPS</sequence>
<feature type="domain" description="C3H1-type" evidence="5">
    <location>
        <begin position="344"/>
        <end position="372"/>
    </location>
</feature>
<dbReference type="RefSeq" id="XP_010906463.1">
    <property type="nucleotide sequence ID" value="XM_010908161.2"/>
</dbReference>
<dbReference type="InterPro" id="IPR000571">
    <property type="entry name" value="Znf_CCCH"/>
</dbReference>
<evidence type="ECO:0000256" key="2">
    <source>
        <dbReference type="ARBA" id="ARBA00022771"/>
    </source>
</evidence>
<dbReference type="CDD" id="cd07380">
    <property type="entry name" value="MPP_CWF19_N"/>
    <property type="match status" value="1"/>
</dbReference>
<feature type="zinc finger region" description="C3H1-type" evidence="4">
    <location>
        <begin position="344"/>
        <end position="372"/>
    </location>
</feature>
<accession>A0A6I9QCJ6</accession>
<dbReference type="PANTHER" id="PTHR12072:SF4">
    <property type="entry name" value="CWF19-LIKE PROTEIN 1"/>
    <property type="match status" value="1"/>
</dbReference>
<evidence type="ECO:0000313" key="7">
    <source>
        <dbReference type="RefSeq" id="XP_010906463.1"/>
    </source>
</evidence>
<dbReference type="FunCoup" id="A0A6I9QCJ6">
    <property type="interactions" value="3699"/>
</dbReference>
<dbReference type="GO" id="GO:0008270">
    <property type="term" value="F:zinc ion binding"/>
    <property type="evidence" value="ECO:0007669"/>
    <property type="project" value="UniProtKB-KW"/>
</dbReference>
<evidence type="ECO:0000313" key="6">
    <source>
        <dbReference type="Proteomes" id="UP000504607"/>
    </source>
</evidence>
<dbReference type="SUPFAM" id="SSF54197">
    <property type="entry name" value="HIT-like"/>
    <property type="match status" value="1"/>
</dbReference>
<name>A0A6I9QCJ6_ELAGV</name>
<dbReference type="FunFam" id="3.30.428.10:FF:000018">
    <property type="entry name" value="Zinc finger CCCH domain-containing protein 59"/>
    <property type="match status" value="1"/>
</dbReference>
<dbReference type="InterPro" id="IPR006767">
    <property type="entry name" value="Cwf19-like_C_dom-2"/>
</dbReference>